<feature type="chain" id="PRO_5003659220" description="DUF4440 domain-containing protein" evidence="1">
    <location>
        <begin position="24"/>
        <end position="148"/>
    </location>
</feature>
<protein>
    <recommendedName>
        <fullName evidence="2">DUF4440 domain-containing protein</fullName>
    </recommendedName>
</protein>
<feature type="signal peptide" evidence="1">
    <location>
        <begin position="1"/>
        <end position="23"/>
    </location>
</feature>
<dbReference type="Gene3D" id="3.10.450.50">
    <property type="match status" value="1"/>
</dbReference>
<dbReference type="eggNOG" id="ENOG503306Q">
    <property type="taxonomic scope" value="Bacteria"/>
</dbReference>
<evidence type="ECO:0000313" key="4">
    <source>
        <dbReference type="Proteomes" id="UP000009309"/>
    </source>
</evidence>
<keyword evidence="1" id="KW-0732">Signal</keyword>
<evidence type="ECO:0000313" key="3">
    <source>
        <dbReference type="EMBL" id="CCH56932.1"/>
    </source>
</evidence>
<keyword evidence="4" id="KW-1185">Reference proteome</keyword>
<comment type="caution">
    <text evidence="3">The sequence shown here is derived from an EMBL/GenBank/DDBJ whole genome shotgun (WGS) entry which is preliminary data.</text>
</comment>
<sequence>MTFIMKLASLLVITFFFATTAFAQQTTDPTQDPTALGNAFFKAMLDEDGNTMGKLLANDFFLTSFDGQGVERDLLLQAISGGYVVIDNGTVSEARTRTYNNSAVMTGFWKVKGNVQGNALDYNAAFSVVCAKQGDAWKIVNVQFTPVR</sequence>
<accession>I2GSQ3</accession>
<dbReference type="SUPFAM" id="SSF54427">
    <property type="entry name" value="NTF2-like"/>
    <property type="match status" value="1"/>
</dbReference>
<gene>
    <name evidence="3" type="ORF">BN8_06322</name>
</gene>
<dbReference type="AlphaFoldDB" id="I2GSQ3"/>
<dbReference type="Proteomes" id="UP000009309">
    <property type="component" value="Unassembled WGS sequence"/>
</dbReference>
<evidence type="ECO:0000256" key="1">
    <source>
        <dbReference type="SAM" id="SignalP"/>
    </source>
</evidence>
<name>I2GSQ3_9BACT</name>
<feature type="domain" description="DUF4440" evidence="2">
    <location>
        <begin position="35"/>
        <end position="139"/>
    </location>
</feature>
<organism evidence="3 4">
    <name type="scientific">Fibrisoma limi BUZ 3</name>
    <dbReference type="NCBI Taxonomy" id="1185876"/>
    <lineage>
        <taxon>Bacteria</taxon>
        <taxon>Pseudomonadati</taxon>
        <taxon>Bacteroidota</taxon>
        <taxon>Cytophagia</taxon>
        <taxon>Cytophagales</taxon>
        <taxon>Spirosomataceae</taxon>
        <taxon>Fibrisoma</taxon>
    </lineage>
</organism>
<reference evidence="3 4" key="1">
    <citation type="journal article" date="2012" name="J. Bacteriol.">
        <title>Genome Sequence of the Filamentous Bacterium Fibrisoma limi BUZ 3T.</title>
        <authorList>
            <person name="Filippini M."/>
            <person name="Qi W."/>
            <person name="Jaenicke S."/>
            <person name="Goesmann A."/>
            <person name="Smits T.H."/>
            <person name="Bagheri H.C."/>
        </authorList>
    </citation>
    <scope>NUCLEOTIDE SEQUENCE [LARGE SCALE GENOMIC DNA]</scope>
    <source>
        <strain evidence="4">BUZ 3T</strain>
    </source>
</reference>
<dbReference type="InterPro" id="IPR027843">
    <property type="entry name" value="DUF4440"/>
</dbReference>
<dbReference type="InterPro" id="IPR032710">
    <property type="entry name" value="NTF2-like_dom_sf"/>
</dbReference>
<evidence type="ECO:0000259" key="2">
    <source>
        <dbReference type="Pfam" id="PF14534"/>
    </source>
</evidence>
<proteinExistence type="predicted"/>
<dbReference type="STRING" id="1185876.BN8_06322"/>
<dbReference type="Pfam" id="PF14534">
    <property type="entry name" value="DUF4440"/>
    <property type="match status" value="1"/>
</dbReference>
<dbReference type="EMBL" id="CAIT01000010">
    <property type="protein sequence ID" value="CCH56932.1"/>
    <property type="molecule type" value="Genomic_DNA"/>
</dbReference>